<feature type="site" description="Participates in a stacking interaction with the thymidine ring of dTDP-4-oxo-6-deoxyglucose" evidence="1">
    <location>
        <position position="125"/>
    </location>
</feature>
<gene>
    <name evidence="2" type="ORF">COT96_01160</name>
</gene>
<reference evidence="3" key="1">
    <citation type="submission" date="2017-09" db="EMBL/GenBank/DDBJ databases">
        <title>Depth-based differentiation of microbial function through sediment-hosted aquifers and enrichment of novel symbionts in the deep terrestrial subsurface.</title>
        <authorList>
            <person name="Probst A.J."/>
            <person name="Ladd B."/>
            <person name="Jarett J.K."/>
            <person name="Geller-Mcgrath D.E."/>
            <person name="Sieber C.M.K."/>
            <person name="Emerson J.B."/>
            <person name="Anantharaman K."/>
            <person name="Thomas B.C."/>
            <person name="Malmstrom R."/>
            <person name="Stieglmeier M."/>
            <person name="Klingl A."/>
            <person name="Woyke T."/>
            <person name="Ryan C.M."/>
            <person name="Banfield J.F."/>
        </authorList>
    </citation>
    <scope>NUCLEOTIDE SEQUENCE [LARGE SCALE GENOMIC DNA]</scope>
</reference>
<dbReference type="Gene3D" id="2.60.120.10">
    <property type="entry name" value="Jelly Rolls"/>
    <property type="match status" value="1"/>
</dbReference>
<dbReference type="InterPro" id="IPR011051">
    <property type="entry name" value="RmlC_Cupin_sf"/>
</dbReference>
<dbReference type="PANTHER" id="PTHR21047">
    <property type="entry name" value="DTDP-6-DEOXY-D-GLUCOSE-3,5 EPIMERASE"/>
    <property type="match status" value="1"/>
</dbReference>
<evidence type="ECO:0000256" key="1">
    <source>
        <dbReference type="PIRSR" id="PIRSR600888-3"/>
    </source>
</evidence>
<comment type="caution">
    <text evidence="2">The sequence shown here is derived from an EMBL/GenBank/DDBJ whole genome shotgun (WGS) entry which is preliminary data.</text>
</comment>
<organism evidence="2 3">
    <name type="scientific">Candidatus Falkowbacteria bacterium CG10_big_fil_rev_8_21_14_0_10_38_22</name>
    <dbReference type="NCBI Taxonomy" id="1974564"/>
    <lineage>
        <taxon>Bacteria</taxon>
        <taxon>Candidatus Falkowiibacteriota</taxon>
    </lineage>
</organism>
<dbReference type="InterPro" id="IPR014710">
    <property type="entry name" value="RmlC-like_jellyroll"/>
</dbReference>
<dbReference type="GO" id="GO:0000271">
    <property type="term" value="P:polysaccharide biosynthetic process"/>
    <property type="evidence" value="ECO:0007669"/>
    <property type="project" value="TreeGrafter"/>
</dbReference>
<evidence type="ECO:0000313" key="3">
    <source>
        <dbReference type="Proteomes" id="UP000228964"/>
    </source>
</evidence>
<dbReference type="GO" id="GO:0019305">
    <property type="term" value="P:dTDP-rhamnose biosynthetic process"/>
    <property type="evidence" value="ECO:0007669"/>
    <property type="project" value="TreeGrafter"/>
</dbReference>
<dbReference type="Proteomes" id="UP000228964">
    <property type="component" value="Unassembled WGS sequence"/>
</dbReference>
<dbReference type="Pfam" id="PF00908">
    <property type="entry name" value="dTDP_sugar_isom"/>
    <property type="match status" value="1"/>
</dbReference>
<dbReference type="InterPro" id="IPR000888">
    <property type="entry name" value="RmlC-like"/>
</dbReference>
<dbReference type="AlphaFoldDB" id="A0A2M6WRR4"/>
<dbReference type="SUPFAM" id="SSF51182">
    <property type="entry name" value="RmlC-like cupins"/>
    <property type="match status" value="1"/>
</dbReference>
<dbReference type="PANTHER" id="PTHR21047:SF2">
    <property type="entry name" value="THYMIDINE DIPHOSPHO-4-KETO-RHAMNOSE 3,5-EPIMERASE"/>
    <property type="match status" value="1"/>
</dbReference>
<name>A0A2M6WRR4_9BACT</name>
<proteinExistence type="predicted"/>
<dbReference type="GO" id="GO:0005829">
    <property type="term" value="C:cytosol"/>
    <property type="evidence" value="ECO:0007669"/>
    <property type="project" value="TreeGrafter"/>
</dbReference>
<protein>
    <submittedName>
        <fullName evidence="2">dTDP-4-dehydrorhamnose 3,5-epimerase</fullName>
    </submittedName>
</protein>
<dbReference type="GO" id="GO:0008830">
    <property type="term" value="F:dTDP-4-dehydrorhamnose 3,5-epimerase activity"/>
    <property type="evidence" value="ECO:0007669"/>
    <property type="project" value="InterPro"/>
</dbReference>
<sequence>MIEGVIIKQLKKNKDERGWLMEIYRNDEVSLSPAMGYISLTRPGVTRGPHEHSRQADAFAFLGPGNFILHLWDRRQDSPTKGEHLELEVGENNPSLVIVPPGIVHGYKCVGDQAGYVINLPDTLYKGEGKAGEIDEIRWEEEGDSPYKIS</sequence>
<accession>A0A2M6WRR4</accession>
<dbReference type="EMBL" id="PFAO01000025">
    <property type="protein sequence ID" value="PIT95453.1"/>
    <property type="molecule type" value="Genomic_DNA"/>
</dbReference>
<evidence type="ECO:0000313" key="2">
    <source>
        <dbReference type="EMBL" id="PIT95453.1"/>
    </source>
</evidence>